<protein>
    <submittedName>
        <fullName evidence="9">Rne/Rng family ribonuclease</fullName>
    </submittedName>
</protein>
<accession>A0A316G3E1</accession>
<reference evidence="9 10" key="1">
    <citation type="submission" date="2018-05" db="EMBL/GenBank/DDBJ databases">
        <title>Genomic Encyclopedia of Type Strains, Phase IV (KMG-IV): sequencing the most valuable type-strain genomes for metagenomic binning, comparative biology and taxonomic classification.</title>
        <authorList>
            <person name="Goeker M."/>
        </authorList>
    </citation>
    <scope>NUCLEOTIDE SEQUENCE [LARGE SCALE GENOMIC DNA]</scope>
    <source>
        <strain evidence="9 10">DSM 103371</strain>
    </source>
</reference>
<dbReference type="KEGG" id="salo:EF888_07025"/>
<evidence type="ECO:0000256" key="4">
    <source>
        <dbReference type="ARBA" id="ARBA00022759"/>
    </source>
</evidence>
<evidence type="ECO:0000313" key="9">
    <source>
        <dbReference type="EMBL" id="PWK55172.1"/>
    </source>
</evidence>
<dbReference type="Proteomes" id="UP000245390">
    <property type="component" value="Unassembled WGS sequence"/>
</dbReference>
<comment type="caution">
    <text evidence="9">The sequence shown here is derived from an EMBL/GenBank/DDBJ whole genome shotgun (WGS) entry which is preliminary data.</text>
</comment>
<dbReference type="GO" id="GO:0005737">
    <property type="term" value="C:cytoplasm"/>
    <property type="evidence" value="ECO:0007669"/>
    <property type="project" value="TreeGrafter"/>
</dbReference>
<dbReference type="PANTHER" id="PTHR30001">
    <property type="entry name" value="RIBONUCLEASE"/>
    <property type="match status" value="1"/>
</dbReference>
<dbReference type="OrthoDB" id="9804278at2"/>
<keyword evidence="2" id="KW-0540">Nuclease</keyword>
<keyword evidence="3" id="KW-0479">Metal-binding</keyword>
<keyword evidence="7" id="KW-0694">RNA-binding</keyword>
<gene>
    <name evidence="9" type="ORF">C8D95_10849</name>
</gene>
<dbReference type="GO" id="GO:0004519">
    <property type="term" value="F:endonuclease activity"/>
    <property type="evidence" value="ECO:0007669"/>
    <property type="project" value="UniProtKB-KW"/>
</dbReference>
<evidence type="ECO:0000256" key="1">
    <source>
        <dbReference type="ARBA" id="ARBA00001946"/>
    </source>
</evidence>
<dbReference type="EMBL" id="QGGV01000008">
    <property type="protein sequence ID" value="PWK55172.1"/>
    <property type="molecule type" value="Genomic_DNA"/>
</dbReference>
<keyword evidence="6" id="KW-0460">Magnesium</keyword>
<sequence>MKGSIAVFDTLNGREAAALIVDGALADLLVDASEDRIRPGAIYRARVGRPLKGQGGAILETPDGPMFLRQAKGVSQGDTLIVQASTWAEPGKATPVAARVLFKSRFAMVTPGAEGLNISKAIRDEERRVELRAILDAIKAPDGMGVVLRTAAEGAEDDTVAEDVAALVDLASRVMAEPRLGAPEMLLDGPSATEIAWRDWPAPDVTDDRPGSLARSGADDMIAALSDPRVELTGGGFMFVEPTRALVAVDVNTGADTSPASALKVNLAALAALPRALRLRGLAGQIVLDLAPVAKRDRRRVEDAARGAFRSDGIETTVLGWTPLGHLELTRKRERLPLAECLR</sequence>
<evidence type="ECO:0000256" key="6">
    <source>
        <dbReference type="ARBA" id="ARBA00022842"/>
    </source>
</evidence>
<proteinExistence type="predicted"/>
<dbReference type="InterPro" id="IPR004659">
    <property type="entry name" value="RNase_E/G"/>
</dbReference>
<dbReference type="GO" id="GO:0004540">
    <property type="term" value="F:RNA nuclease activity"/>
    <property type="evidence" value="ECO:0007669"/>
    <property type="project" value="InterPro"/>
</dbReference>
<dbReference type="GO" id="GO:0006364">
    <property type="term" value="P:rRNA processing"/>
    <property type="evidence" value="ECO:0007669"/>
    <property type="project" value="TreeGrafter"/>
</dbReference>
<evidence type="ECO:0000259" key="8">
    <source>
        <dbReference type="Pfam" id="PF10150"/>
    </source>
</evidence>
<name>A0A316G3E1_9RHOB</name>
<dbReference type="InterPro" id="IPR019307">
    <property type="entry name" value="RNA-bd_AU-1/RNase_E/G"/>
</dbReference>
<feature type="domain" description="RNA-binding protein AU-1/Ribonuclease E/G" evidence="8">
    <location>
        <begin position="215"/>
        <end position="333"/>
    </location>
</feature>
<evidence type="ECO:0000313" key="10">
    <source>
        <dbReference type="Proteomes" id="UP000245390"/>
    </source>
</evidence>
<feature type="domain" description="RNA-binding protein AU-1/Ribonuclease E/G" evidence="8">
    <location>
        <begin position="103"/>
        <end position="205"/>
    </location>
</feature>
<keyword evidence="10" id="KW-1185">Reference proteome</keyword>
<dbReference type="AlphaFoldDB" id="A0A316G3E1"/>
<dbReference type="Pfam" id="PF10150">
    <property type="entry name" value="RNase_E_G"/>
    <property type="match status" value="2"/>
</dbReference>
<evidence type="ECO:0000256" key="7">
    <source>
        <dbReference type="ARBA" id="ARBA00022884"/>
    </source>
</evidence>
<organism evidence="9 10">
    <name type="scientific">Silicimonas algicola</name>
    <dbReference type="NCBI Taxonomy" id="1826607"/>
    <lineage>
        <taxon>Bacteria</taxon>
        <taxon>Pseudomonadati</taxon>
        <taxon>Pseudomonadota</taxon>
        <taxon>Alphaproteobacteria</taxon>
        <taxon>Rhodobacterales</taxon>
        <taxon>Paracoccaceae</taxon>
    </lineage>
</organism>
<evidence type="ECO:0000256" key="2">
    <source>
        <dbReference type="ARBA" id="ARBA00022722"/>
    </source>
</evidence>
<dbReference type="PANTHER" id="PTHR30001:SF1">
    <property type="entry name" value="RIBONUCLEASE E_G-LIKE PROTEIN, CHLOROPLASTIC"/>
    <property type="match status" value="1"/>
</dbReference>
<keyword evidence="4" id="KW-0255">Endonuclease</keyword>
<dbReference type="GO" id="GO:0016787">
    <property type="term" value="F:hydrolase activity"/>
    <property type="evidence" value="ECO:0007669"/>
    <property type="project" value="UniProtKB-KW"/>
</dbReference>
<dbReference type="GO" id="GO:0003723">
    <property type="term" value="F:RNA binding"/>
    <property type="evidence" value="ECO:0007669"/>
    <property type="project" value="UniProtKB-KW"/>
</dbReference>
<dbReference type="GO" id="GO:0046872">
    <property type="term" value="F:metal ion binding"/>
    <property type="evidence" value="ECO:0007669"/>
    <property type="project" value="UniProtKB-KW"/>
</dbReference>
<evidence type="ECO:0000256" key="5">
    <source>
        <dbReference type="ARBA" id="ARBA00022801"/>
    </source>
</evidence>
<evidence type="ECO:0000256" key="3">
    <source>
        <dbReference type="ARBA" id="ARBA00022723"/>
    </source>
</evidence>
<dbReference type="RefSeq" id="WP_109760179.1">
    <property type="nucleotide sequence ID" value="NZ_CP034588.1"/>
</dbReference>
<keyword evidence="5" id="KW-0378">Hydrolase</keyword>
<comment type="cofactor">
    <cofactor evidence="1">
        <name>Mg(2+)</name>
        <dbReference type="ChEBI" id="CHEBI:18420"/>
    </cofactor>
</comment>